<dbReference type="AlphaFoldDB" id="A0A428WL73"/>
<evidence type="ECO:0000313" key="6">
    <source>
        <dbReference type="Proteomes" id="UP000286716"/>
    </source>
</evidence>
<feature type="domain" description="STAS" evidence="4">
    <location>
        <begin position="71"/>
        <end position="179"/>
    </location>
</feature>
<evidence type="ECO:0000259" key="4">
    <source>
        <dbReference type="PROSITE" id="PS50801"/>
    </source>
</evidence>
<gene>
    <name evidence="5" type="ORF">DMA12_17965</name>
</gene>
<sequence length="187" mass="19862">MPSGTRTGTPDRDAPGADATFRGDPIVKSFVSDLPRPRRPLLKSVPPPLPGPGGEPASGGREPSAHRYQDLTITVERQGWALVVAVAGDVDLSTAPMLRDALDAALSQAPRRVVVDLSLVLFLNSAGLEVLLDAHRRAGPGIDLRLVATTRATRRPLQLARECERLTVHASRAAALAAPRRPVADAR</sequence>
<dbReference type="NCBIfam" id="TIGR00377">
    <property type="entry name" value="ant_ant_sig"/>
    <property type="match status" value="1"/>
</dbReference>
<protein>
    <recommendedName>
        <fullName evidence="2">Anti-sigma factor antagonist</fullName>
    </recommendedName>
</protein>
<dbReference type="PANTHER" id="PTHR33495">
    <property type="entry name" value="ANTI-SIGMA FACTOR ANTAGONIST TM_1081-RELATED-RELATED"/>
    <property type="match status" value="1"/>
</dbReference>
<dbReference type="EMBL" id="QHHU01000023">
    <property type="protein sequence ID" value="RSM43839.1"/>
    <property type="molecule type" value="Genomic_DNA"/>
</dbReference>
<feature type="region of interest" description="Disordered" evidence="3">
    <location>
        <begin position="1"/>
        <end position="64"/>
    </location>
</feature>
<evidence type="ECO:0000256" key="2">
    <source>
        <dbReference type="RuleBase" id="RU003749"/>
    </source>
</evidence>
<dbReference type="InterPro" id="IPR002645">
    <property type="entry name" value="STAS_dom"/>
</dbReference>
<dbReference type="Pfam" id="PF01740">
    <property type="entry name" value="STAS"/>
    <property type="match status" value="1"/>
</dbReference>
<proteinExistence type="inferred from homology"/>
<organism evidence="5 6">
    <name type="scientific">Amycolatopsis balhimycina DSM 5908</name>
    <dbReference type="NCBI Taxonomy" id="1081091"/>
    <lineage>
        <taxon>Bacteria</taxon>
        <taxon>Bacillati</taxon>
        <taxon>Actinomycetota</taxon>
        <taxon>Actinomycetes</taxon>
        <taxon>Pseudonocardiales</taxon>
        <taxon>Pseudonocardiaceae</taxon>
        <taxon>Amycolatopsis</taxon>
    </lineage>
</organism>
<dbReference type="InterPro" id="IPR003658">
    <property type="entry name" value="Anti-sigma_ant"/>
</dbReference>
<comment type="caution">
    <text evidence="5">The sequence shown here is derived from an EMBL/GenBank/DDBJ whole genome shotgun (WGS) entry which is preliminary data.</text>
</comment>
<name>A0A428WL73_AMYBA</name>
<dbReference type="OrthoDB" id="3629995at2"/>
<evidence type="ECO:0000313" key="5">
    <source>
        <dbReference type="EMBL" id="RSM43839.1"/>
    </source>
</evidence>
<accession>A0A428WL73</accession>
<evidence type="ECO:0000256" key="1">
    <source>
        <dbReference type="ARBA" id="ARBA00009013"/>
    </source>
</evidence>
<dbReference type="PANTHER" id="PTHR33495:SF2">
    <property type="entry name" value="ANTI-SIGMA FACTOR ANTAGONIST TM_1081-RELATED"/>
    <property type="match status" value="1"/>
</dbReference>
<dbReference type="PROSITE" id="PS50801">
    <property type="entry name" value="STAS"/>
    <property type="match status" value="1"/>
</dbReference>
<evidence type="ECO:0000256" key="3">
    <source>
        <dbReference type="SAM" id="MobiDB-lite"/>
    </source>
</evidence>
<reference evidence="5 6" key="1">
    <citation type="submission" date="2018-05" db="EMBL/GenBank/DDBJ databases">
        <title>Evolution of GPA BGCs.</title>
        <authorList>
            <person name="Waglechner N."/>
            <person name="Wright G.D."/>
        </authorList>
    </citation>
    <scope>NUCLEOTIDE SEQUENCE [LARGE SCALE GENOMIC DNA]</scope>
    <source>
        <strain evidence="5 6">DSM 5908</strain>
    </source>
</reference>
<dbReference type="Gene3D" id="3.30.750.24">
    <property type="entry name" value="STAS domain"/>
    <property type="match status" value="1"/>
</dbReference>
<keyword evidence="6" id="KW-1185">Reference proteome</keyword>
<dbReference type="SUPFAM" id="SSF52091">
    <property type="entry name" value="SpoIIaa-like"/>
    <property type="match status" value="1"/>
</dbReference>
<dbReference type="InterPro" id="IPR036513">
    <property type="entry name" value="STAS_dom_sf"/>
</dbReference>
<comment type="similarity">
    <text evidence="1 2">Belongs to the anti-sigma-factor antagonist family.</text>
</comment>
<dbReference type="Proteomes" id="UP000286716">
    <property type="component" value="Unassembled WGS sequence"/>
</dbReference>
<dbReference type="CDD" id="cd07043">
    <property type="entry name" value="STAS_anti-anti-sigma_factors"/>
    <property type="match status" value="1"/>
</dbReference>
<dbReference type="GO" id="GO:0043856">
    <property type="term" value="F:anti-sigma factor antagonist activity"/>
    <property type="evidence" value="ECO:0007669"/>
    <property type="project" value="InterPro"/>
</dbReference>